<reference evidence="2" key="1">
    <citation type="journal article" date="2021" name="PeerJ">
        <title>Extensive microbial diversity within the chicken gut microbiome revealed by metagenomics and culture.</title>
        <authorList>
            <person name="Gilroy R."/>
            <person name="Ravi A."/>
            <person name="Getino M."/>
            <person name="Pursley I."/>
            <person name="Horton D.L."/>
            <person name="Alikhan N.F."/>
            <person name="Baker D."/>
            <person name="Gharbi K."/>
            <person name="Hall N."/>
            <person name="Watson M."/>
            <person name="Adriaenssens E.M."/>
            <person name="Foster-Nyarko E."/>
            <person name="Jarju S."/>
            <person name="Secka A."/>
            <person name="Antonio M."/>
            <person name="Oren A."/>
            <person name="Chaudhuri R.R."/>
            <person name="La Ragione R."/>
            <person name="Hildebrand F."/>
            <person name="Pallen M.J."/>
        </authorList>
    </citation>
    <scope>NUCLEOTIDE SEQUENCE</scope>
    <source>
        <strain evidence="2">2189</strain>
    </source>
</reference>
<evidence type="ECO:0000313" key="3">
    <source>
        <dbReference type="Proteomes" id="UP000886847"/>
    </source>
</evidence>
<evidence type="ECO:0000256" key="1">
    <source>
        <dbReference type="SAM" id="SignalP"/>
    </source>
</evidence>
<gene>
    <name evidence="2" type="ORF">H9851_01070</name>
</gene>
<keyword evidence="1" id="KW-0732">Signal</keyword>
<reference evidence="2" key="2">
    <citation type="submission" date="2021-04" db="EMBL/GenBank/DDBJ databases">
        <authorList>
            <person name="Gilroy R."/>
        </authorList>
    </citation>
    <scope>NUCLEOTIDE SEQUENCE</scope>
    <source>
        <strain evidence="2">2189</strain>
    </source>
</reference>
<evidence type="ECO:0000313" key="2">
    <source>
        <dbReference type="EMBL" id="HIX49863.1"/>
    </source>
</evidence>
<name>A0A9D1VZQ5_9FIRM</name>
<comment type="caution">
    <text evidence="2">The sequence shown here is derived from an EMBL/GenBank/DDBJ whole genome shotgun (WGS) entry which is preliminary data.</text>
</comment>
<proteinExistence type="predicted"/>
<dbReference type="AlphaFoldDB" id="A0A9D1VZQ5"/>
<feature type="signal peptide" evidence="1">
    <location>
        <begin position="1"/>
        <end position="23"/>
    </location>
</feature>
<dbReference type="Proteomes" id="UP000886847">
    <property type="component" value="Unassembled WGS sequence"/>
</dbReference>
<dbReference type="EMBL" id="DXEW01000005">
    <property type="protein sequence ID" value="HIX49863.1"/>
    <property type="molecule type" value="Genomic_DNA"/>
</dbReference>
<feature type="chain" id="PRO_5039467520" evidence="1">
    <location>
        <begin position="24"/>
        <end position="128"/>
    </location>
</feature>
<organism evidence="2 3">
    <name type="scientific">Candidatus Borkfalkia faecavium</name>
    <dbReference type="NCBI Taxonomy" id="2838508"/>
    <lineage>
        <taxon>Bacteria</taxon>
        <taxon>Bacillati</taxon>
        <taxon>Bacillota</taxon>
        <taxon>Clostridia</taxon>
        <taxon>Christensenellales</taxon>
        <taxon>Christensenellaceae</taxon>
        <taxon>Candidatus Borkfalkia</taxon>
    </lineage>
</organism>
<sequence>MKKKLFVCIAAAFLLLCTLPLAACTDSGKTTIATIRTVGTFSGCRVDLVRMETEGTAVPDVVVEYTVGDVYIATLGNPSYKYLAYTSEDDYLLLPQAYEQGLIGRDDLLAIAKAEEPHDTFLPDDAGV</sequence>
<accession>A0A9D1VZQ5</accession>
<protein>
    <submittedName>
        <fullName evidence="2">Uncharacterized protein</fullName>
    </submittedName>
</protein>